<comment type="caution">
    <text evidence="4">The sequence shown here is derived from an EMBL/GenBank/DDBJ whole genome shotgun (WGS) entry which is preliminary data.</text>
</comment>
<gene>
    <name evidence="4" type="ORF">CF392_08295</name>
</gene>
<dbReference type="RefSeq" id="WP_095610989.1">
    <property type="nucleotide sequence ID" value="NZ_NMPM01000042.1"/>
</dbReference>
<protein>
    <recommendedName>
        <fullName evidence="3">Response regulatory domain-containing protein</fullName>
    </recommendedName>
</protein>
<evidence type="ECO:0000256" key="2">
    <source>
        <dbReference type="PROSITE-ProRule" id="PRU00169"/>
    </source>
</evidence>
<proteinExistence type="predicted"/>
<dbReference type="Proteomes" id="UP000218332">
    <property type="component" value="Unassembled WGS sequence"/>
</dbReference>
<dbReference type="InterPro" id="IPR001789">
    <property type="entry name" value="Sig_transdc_resp-reg_receiver"/>
</dbReference>
<evidence type="ECO:0000256" key="1">
    <source>
        <dbReference type="ARBA" id="ARBA00022553"/>
    </source>
</evidence>
<dbReference type="GO" id="GO:0000160">
    <property type="term" value="P:phosphorelay signal transduction system"/>
    <property type="evidence" value="ECO:0007669"/>
    <property type="project" value="InterPro"/>
</dbReference>
<name>A0A2A2I306_9GAMM</name>
<feature type="domain" description="Response regulatory" evidence="3">
    <location>
        <begin position="5"/>
        <end position="122"/>
    </location>
</feature>
<evidence type="ECO:0000313" key="4">
    <source>
        <dbReference type="EMBL" id="PAV25962.1"/>
    </source>
</evidence>
<dbReference type="Gene3D" id="3.40.50.2300">
    <property type="match status" value="1"/>
</dbReference>
<reference evidence="4 5" key="1">
    <citation type="submission" date="2017-07" db="EMBL/GenBank/DDBJ databases">
        <title>Tamlnaduibacter salinus (Mi-7) genome sequencing.</title>
        <authorList>
            <person name="Verma A."/>
            <person name="Krishnamurthi S."/>
        </authorList>
    </citation>
    <scope>NUCLEOTIDE SEQUENCE [LARGE SCALE GENOMIC DNA]</scope>
    <source>
        <strain evidence="4 5">Mi-7</strain>
    </source>
</reference>
<dbReference type="SUPFAM" id="SSF52172">
    <property type="entry name" value="CheY-like"/>
    <property type="match status" value="1"/>
</dbReference>
<dbReference type="InterPro" id="IPR011006">
    <property type="entry name" value="CheY-like_superfamily"/>
</dbReference>
<dbReference type="PANTHER" id="PTHR44591">
    <property type="entry name" value="STRESS RESPONSE REGULATOR PROTEIN 1"/>
    <property type="match status" value="1"/>
</dbReference>
<evidence type="ECO:0000259" key="3">
    <source>
        <dbReference type="PROSITE" id="PS50110"/>
    </source>
</evidence>
<accession>A0A2A2I306</accession>
<keyword evidence="1 2" id="KW-0597">Phosphoprotein</keyword>
<dbReference type="PROSITE" id="PS50110">
    <property type="entry name" value="RESPONSE_REGULATORY"/>
    <property type="match status" value="1"/>
</dbReference>
<sequence length="131" mass="14400">MNLERILCIEDEVDIRTVVDLALSTVGAFTVRLCDSGDGAVDAARDFRPDLILLDVMMPGMDGPQTLAALKGDPELSGIPVVFMTAKVQPYEVEEYLQQGAIDVIAKPFDPMTLADRVSTIWARWCREGVE</sequence>
<dbReference type="PANTHER" id="PTHR44591:SF3">
    <property type="entry name" value="RESPONSE REGULATORY DOMAIN-CONTAINING PROTEIN"/>
    <property type="match status" value="1"/>
</dbReference>
<dbReference type="AlphaFoldDB" id="A0A2A2I306"/>
<evidence type="ECO:0000313" key="5">
    <source>
        <dbReference type="Proteomes" id="UP000218332"/>
    </source>
</evidence>
<organism evidence="4 5">
    <name type="scientific">Tamilnaduibacter salinus</name>
    <dbReference type="NCBI Taxonomy" id="1484056"/>
    <lineage>
        <taxon>Bacteria</taxon>
        <taxon>Pseudomonadati</taxon>
        <taxon>Pseudomonadota</taxon>
        <taxon>Gammaproteobacteria</taxon>
        <taxon>Pseudomonadales</taxon>
        <taxon>Marinobacteraceae</taxon>
        <taxon>Tamilnaduibacter</taxon>
    </lineage>
</organism>
<dbReference type="Pfam" id="PF00072">
    <property type="entry name" value="Response_reg"/>
    <property type="match status" value="1"/>
</dbReference>
<keyword evidence="5" id="KW-1185">Reference proteome</keyword>
<dbReference type="EMBL" id="NMPM01000042">
    <property type="protein sequence ID" value="PAV25962.1"/>
    <property type="molecule type" value="Genomic_DNA"/>
</dbReference>
<dbReference type="SMART" id="SM00448">
    <property type="entry name" value="REC"/>
    <property type="match status" value="1"/>
</dbReference>
<feature type="modified residue" description="4-aspartylphosphate" evidence="2">
    <location>
        <position position="55"/>
    </location>
</feature>
<dbReference type="InterPro" id="IPR050595">
    <property type="entry name" value="Bact_response_regulator"/>
</dbReference>